<gene>
    <name evidence="3" type="ORF">MYCOZU2_03242</name>
    <name evidence="4" type="ORF">QRB35_27470</name>
</gene>
<protein>
    <submittedName>
        <fullName evidence="4">DUF732 domain-containing protein</fullName>
    </submittedName>
</protein>
<name>A0A1Y0T957_MYCIT</name>
<keyword evidence="1" id="KW-0732">Signal</keyword>
<reference evidence="6" key="2">
    <citation type="submission" date="2023-06" db="EMBL/GenBank/DDBJ databases">
        <title>Itaconate inhibition of nontuberculous mycobacteria.</title>
        <authorList>
            <person name="Spilker T."/>
        </authorList>
    </citation>
    <scope>NUCLEOTIDE SEQUENCE [LARGE SCALE GENOMIC DNA]</scope>
    <source>
        <strain evidence="6">FLAC1071</strain>
    </source>
</reference>
<evidence type="ECO:0000313" key="4">
    <source>
        <dbReference type="EMBL" id="MDM3929724.1"/>
    </source>
</evidence>
<evidence type="ECO:0000313" key="6">
    <source>
        <dbReference type="Proteomes" id="UP001529272"/>
    </source>
</evidence>
<dbReference type="GeneID" id="91489665"/>
<dbReference type="Pfam" id="PF05305">
    <property type="entry name" value="DUF732"/>
    <property type="match status" value="1"/>
</dbReference>
<reference evidence="4 6" key="3">
    <citation type="submission" date="2023-06" db="EMBL/GenBank/DDBJ databases">
        <title>Itaconate inhibition of nontuberculous mycobacteria.</title>
        <authorList>
            <person name="Breen P."/>
            <person name="Zimbric M."/>
            <person name="Caverly L."/>
        </authorList>
    </citation>
    <scope>NUCLEOTIDE SEQUENCE [LARGE SCALE GENOMIC DNA]</scope>
    <source>
        <strain evidence="4 6">FLAC1071</strain>
    </source>
</reference>
<dbReference type="Proteomes" id="UP001529272">
    <property type="component" value="Unassembled WGS sequence"/>
</dbReference>
<dbReference type="EMBL" id="CP015267">
    <property type="protein sequence ID" value="ASL15630.1"/>
    <property type="molecule type" value="Genomic_DNA"/>
</dbReference>
<organism evidence="3 5">
    <name type="scientific">Mycobacterium intracellulare subsp. chimaera</name>
    <dbReference type="NCBI Taxonomy" id="222805"/>
    <lineage>
        <taxon>Bacteria</taxon>
        <taxon>Bacillati</taxon>
        <taxon>Actinomycetota</taxon>
        <taxon>Actinomycetes</taxon>
        <taxon>Mycobacteriales</taxon>
        <taxon>Mycobacteriaceae</taxon>
        <taxon>Mycobacterium</taxon>
        <taxon>Mycobacterium avium complex (MAC)</taxon>
    </lineage>
</organism>
<proteinExistence type="predicted"/>
<evidence type="ECO:0000259" key="2">
    <source>
        <dbReference type="Pfam" id="PF05305"/>
    </source>
</evidence>
<accession>A0A1Y0T957</accession>
<dbReference type="EMBL" id="JASZZX010000045">
    <property type="protein sequence ID" value="MDM3929724.1"/>
    <property type="molecule type" value="Genomic_DNA"/>
</dbReference>
<dbReference type="AlphaFoldDB" id="A0A1Y0T957"/>
<dbReference type="InterPro" id="IPR007969">
    <property type="entry name" value="DUF732"/>
</dbReference>
<feature type="domain" description="DUF732" evidence="2">
    <location>
        <begin position="36"/>
        <end position="105"/>
    </location>
</feature>
<reference evidence="3 5" key="1">
    <citation type="journal article" date="2017" name="Lancet Infect. Dis.">
        <title>Global outbreak of severe Mycobacterium chimaera disease after cardiac surgery: a molecular epidemiological study.</title>
        <authorList>
            <person name="van Ingen J."/>
            <person name="Kohl T."/>
            <person name="Kranzer K."/>
            <person name="Hasse B."/>
            <person name="Keller P."/>
            <person name="Szafranska A."/>
            <person name="Hillemann D."/>
            <person name="Chand M."/>
            <person name="Schreiber P."/>
            <person name="Sommerstein R."/>
            <person name="Berger C."/>
            <person name="Genoni M."/>
            <person name="Ruegg C."/>
            <person name="Troillet N."/>
            <person name="Widmer A.F."/>
            <person name="Becker S.L."/>
            <person name="Herrmann M."/>
            <person name="Eckmanns T."/>
            <person name="Haller S."/>
            <person name="Hoeller C."/>
            <person name="Debast S.B."/>
            <person name="Wolfhagen M.J."/>
            <person name="Hopman J."/>
            <person name="Kluytmans J."/>
            <person name="Langelaar M."/>
            <person name="Notermans D.W."/>
            <person name="ten Oever J."/>
            <person name="van den Barselaar P."/>
            <person name="Vonk A.B.A."/>
            <person name="Vos M.C."/>
            <person name="Ahmed N."/>
            <person name="Brown T."/>
            <person name="Crook D."/>
            <person name="Lamagni T."/>
            <person name="Phin N."/>
            <person name="Smith E.G."/>
            <person name="Zambon M."/>
            <person name="Serr A."/>
            <person name="Goetting T."/>
            <person name="Ebner W."/>
            <person name="Thuermer A."/>
            <person name="Utpatel C."/>
            <person name="Sproer C."/>
            <person name="Bunk B."/>
            <person name="Nubel U."/>
            <person name="Bloemberg G."/>
            <person name="Bottger E."/>
            <person name="Niemann S."/>
            <person name="Wagner D."/>
            <person name="Sax H."/>
        </authorList>
    </citation>
    <scope>NUCLEOTIDE SEQUENCE [LARGE SCALE GENOMIC DNA]</scope>
    <source>
        <strain evidence="3 5">ZUERICH-2</strain>
    </source>
</reference>
<sequence>MAQTNVPRWKWLTTSVILLFAAALQFAPPVSADQTDDDFLAALKKHGIVFTNRDVAITAGHKVCTGLDAGQTPANLILSLVKDTDLSAHVAGYFFGTAVNAYCPQYRPDTTVPGA</sequence>
<feature type="signal peptide" evidence="1">
    <location>
        <begin position="1"/>
        <end position="32"/>
    </location>
</feature>
<reference evidence="4" key="4">
    <citation type="submission" date="2023-06" db="EMBL/GenBank/DDBJ databases">
        <authorList>
            <person name="Spilker T."/>
        </authorList>
    </citation>
    <scope>NUCLEOTIDE SEQUENCE</scope>
    <source>
        <strain evidence="4">FLAC1071</strain>
    </source>
</reference>
<dbReference type="RefSeq" id="WP_014942227.1">
    <property type="nucleotide sequence ID" value="NZ_CAAHFK010000057.1"/>
</dbReference>
<evidence type="ECO:0000313" key="5">
    <source>
        <dbReference type="Proteomes" id="UP000198286"/>
    </source>
</evidence>
<dbReference type="Proteomes" id="UP000198286">
    <property type="component" value="Chromosome"/>
</dbReference>
<feature type="chain" id="PRO_5015072556" evidence="1">
    <location>
        <begin position="33"/>
        <end position="115"/>
    </location>
</feature>
<evidence type="ECO:0000256" key="1">
    <source>
        <dbReference type="SAM" id="SignalP"/>
    </source>
</evidence>
<evidence type="ECO:0000313" key="3">
    <source>
        <dbReference type="EMBL" id="ASL15630.1"/>
    </source>
</evidence>
<keyword evidence="6" id="KW-1185">Reference proteome</keyword>